<reference evidence="1" key="1">
    <citation type="submission" date="2018-03" db="EMBL/GenBank/DDBJ databases">
        <authorList>
            <person name="Guldener U."/>
        </authorList>
    </citation>
    <scope>NUCLEOTIDE SEQUENCE</scope>
</reference>
<gene>
    <name evidence="1" type="ORF">DNG_09863</name>
</gene>
<accession>A0AAE8SZP5</accession>
<dbReference type="Proteomes" id="UP001187682">
    <property type="component" value="Unassembled WGS sequence"/>
</dbReference>
<sequence length="100" mass="11034">MAAINNYSDILTEPTGPYNMTASESQAAFSDLSLYTNTESCPMCTSAIHWSGFKEYIYGASIEILIGKAWGQICILSVEVFRQLFDMRAMPCMLAEGADE</sequence>
<protein>
    <submittedName>
        <fullName evidence="1">Uncharacterized protein</fullName>
    </submittedName>
</protein>
<dbReference type="InterPro" id="IPR016193">
    <property type="entry name" value="Cytidine_deaminase-like"/>
</dbReference>
<dbReference type="GO" id="GO:0003824">
    <property type="term" value="F:catalytic activity"/>
    <property type="evidence" value="ECO:0007669"/>
    <property type="project" value="InterPro"/>
</dbReference>
<evidence type="ECO:0000313" key="2">
    <source>
        <dbReference type="Proteomes" id="UP001187682"/>
    </source>
</evidence>
<evidence type="ECO:0000313" key="1">
    <source>
        <dbReference type="EMBL" id="SPO07169.1"/>
    </source>
</evidence>
<keyword evidence="2" id="KW-1185">Reference proteome</keyword>
<name>A0AAE8SZP5_9PEZI</name>
<dbReference type="SUPFAM" id="SSF53927">
    <property type="entry name" value="Cytidine deaminase-like"/>
    <property type="match status" value="1"/>
</dbReference>
<dbReference type="AlphaFoldDB" id="A0AAE8SZP5"/>
<organism evidence="1 2">
    <name type="scientific">Cephalotrichum gorgonifer</name>
    <dbReference type="NCBI Taxonomy" id="2041049"/>
    <lineage>
        <taxon>Eukaryota</taxon>
        <taxon>Fungi</taxon>
        <taxon>Dikarya</taxon>
        <taxon>Ascomycota</taxon>
        <taxon>Pezizomycotina</taxon>
        <taxon>Sordariomycetes</taxon>
        <taxon>Hypocreomycetidae</taxon>
        <taxon>Microascales</taxon>
        <taxon>Microascaceae</taxon>
        <taxon>Cephalotrichum</taxon>
    </lineage>
</organism>
<dbReference type="GO" id="GO:0006139">
    <property type="term" value="P:nucleobase-containing compound metabolic process"/>
    <property type="evidence" value="ECO:0007669"/>
    <property type="project" value="UniProtKB-ARBA"/>
</dbReference>
<comment type="caution">
    <text evidence="1">The sequence shown here is derived from an EMBL/GenBank/DDBJ whole genome shotgun (WGS) entry which is preliminary data.</text>
</comment>
<dbReference type="EMBL" id="ONZQ02000019">
    <property type="protein sequence ID" value="SPO07169.1"/>
    <property type="molecule type" value="Genomic_DNA"/>
</dbReference>
<dbReference type="Gene3D" id="3.40.140.10">
    <property type="entry name" value="Cytidine Deaminase, domain 2"/>
    <property type="match status" value="1"/>
</dbReference>
<proteinExistence type="predicted"/>